<protein>
    <submittedName>
        <fullName evidence="2">Cephalosporin-C deacetylase</fullName>
    </submittedName>
</protein>
<dbReference type="EMBL" id="BAAAQM010000066">
    <property type="protein sequence ID" value="GAA1999737.1"/>
    <property type="molecule type" value="Genomic_DNA"/>
</dbReference>
<reference evidence="3" key="1">
    <citation type="journal article" date="2019" name="Int. J. Syst. Evol. Microbiol.">
        <title>The Global Catalogue of Microorganisms (GCM) 10K type strain sequencing project: providing services to taxonomists for standard genome sequencing and annotation.</title>
        <authorList>
            <consortium name="The Broad Institute Genomics Platform"/>
            <consortium name="The Broad Institute Genome Sequencing Center for Infectious Disease"/>
            <person name="Wu L."/>
            <person name="Ma J."/>
        </authorList>
    </citation>
    <scope>NUCLEOTIDE SEQUENCE [LARGE SCALE GENOMIC DNA]</scope>
    <source>
        <strain evidence="3">JCM 16013</strain>
    </source>
</reference>
<dbReference type="InterPro" id="IPR039069">
    <property type="entry name" value="CE7"/>
</dbReference>
<accession>A0ABP5ELP3</accession>
<dbReference type="Pfam" id="PF05448">
    <property type="entry name" value="AXE1"/>
    <property type="match status" value="1"/>
</dbReference>
<dbReference type="Gene3D" id="3.40.50.1820">
    <property type="entry name" value="alpha/beta hydrolase"/>
    <property type="match status" value="1"/>
</dbReference>
<proteinExistence type="predicted"/>
<name>A0ABP5ELP3_9ACTN</name>
<gene>
    <name evidence="2" type="primary">axeA_2</name>
    <name evidence="2" type="ORF">GCM10009838_76520</name>
</gene>
<evidence type="ECO:0000259" key="1">
    <source>
        <dbReference type="Pfam" id="PF05448"/>
    </source>
</evidence>
<evidence type="ECO:0000313" key="3">
    <source>
        <dbReference type="Proteomes" id="UP001499854"/>
    </source>
</evidence>
<dbReference type="PANTHER" id="PTHR40111:SF1">
    <property type="entry name" value="CEPHALOSPORIN-C DEACETYLASE"/>
    <property type="match status" value="1"/>
</dbReference>
<feature type="domain" description="Acetyl xylan esterase" evidence="1">
    <location>
        <begin position="1"/>
        <end position="323"/>
    </location>
</feature>
<comment type="caution">
    <text evidence="2">The sequence shown here is derived from an EMBL/GenBank/DDBJ whole genome shotgun (WGS) entry which is preliminary data.</text>
</comment>
<organism evidence="2 3">
    <name type="scientific">Catenulispora subtropica</name>
    <dbReference type="NCBI Taxonomy" id="450798"/>
    <lineage>
        <taxon>Bacteria</taxon>
        <taxon>Bacillati</taxon>
        <taxon>Actinomycetota</taxon>
        <taxon>Actinomycetes</taxon>
        <taxon>Catenulisporales</taxon>
        <taxon>Catenulisporaceae</taxon>
        <taxon>Catenulispora</taxon>
    </lineage>
</organism>
<evidence type="ECO:0000313" key="2">
    <source>
        <dbReference type="EMBL" id="GAA1999737.1"/>
    </source>
</evidence>
<dbReference type="RefSeq" id="WP_344662096.1">
    <property type="nucleotide sequence ID" value="NZ_BAAAQM010000066.1"/>
</dbReference>
<keyword evidence="3" id="KW-1185">Reference proteome</keyword>
<dbReference type="InterPro" id="IPR029058">
    <property type="entry name" value="AB_hydrolase_fold"/>
</dbReference>
<sequence length="325" mass="35803">MALFDLPLEELRRYRPERDEPADFDAFWKRTLDEAEAAGFEPVFEPYDAALSMVEVFDVTFAGWGGDPVKAWLILPRSGAGNGERLPCLVHFLGYSRGRGLPHDHLAFPASGWATLVMDTRGQGAAQTDELGATPDPHGGGNPAGGWWMTRGVMDPEQYYYRRVFTDAVRAVETAAAHPRVDASRIVVQGASQGGAISTAVAALRPGLLAAMVDVPFLSHFRRAVTLVDTEPYHEIVDFLKIQRGADQQVFTTLSYFDGMNFAARATVPALYSVALMDLTCPPSTVFASYNHWAGPKEIEVYPWNDHEGGAAAQRDRQLRYLRAL</sequence>
<dbReference type="InterPro" id="IPR008391">
    <property type="entry name" value="AXE1_dom"/>
</dbReference>
<dbReference type="SUPFAM" id="SSF53474">
    <property type="entry name" value="alpha/beta-Hydrolases"/>
    <property type="match status" value="1"/>
</dbReference>
<dbReference type="PANTHER" id="PTHR40111">
    <property type="entry name" value="CEPHALOSPORIN-C DEACETYLASE"/>
    <property type="match status" value="1"/>
</dbReference>
<dbReference type="Proteomes" id="UP001499854">
    <property type="component" value="Unassembled WGS sequence"/>
</dbReference>